<name>A0A5B7HJ13_PORTR</name>
<feature type="region of interest" description="Disordered" evidence="1">
    <location>
        <begin position="1"/>
        <end position="190"/>
    </location>
</feature>
<dbReference type="EMBL" id="VSRR010028339">
    <property type="protein sequence ID" value="MPC68768.1"/>
    <property type="molecule type" value="Genomic_DNA"/>
</dbReference>
<protein>
    <submittedName>
        <fullName evidence="2">Uncharacterized protein</fullName>
    </submittedName>
</protein>
<dbReference type="AlphaFoldDB" id="A0A5B7HJ13"/>
<feature type="compositionally biased region" description="Polar residues" evidence="1">
    <location>
        <begin position="38"/>
        <end position="50"/>
    </location>
</feature>
<feature type="compositionally biased region" description="Low complexity" evidence="1">
    <location>
        <begin position="145"/>
        <end position="173"/>
    </location>
</feature>
<evidence type="ECO:0000313" key="3">
    <source>
        <dbReference type="Proteomes" id="UP000324222"/>
    </source>
</evidence>
<dbReference type="Proteomes" id="UP000324222">
    <property type="component" value="Unassembled WGS sequence"/>
</dbReference>
<proteinExistence type="predicted"/>
<keyword evidence="3" id="KW-1185">Reference proteome</keyword>
<accession>A0A5B7HJ13</accession>
<organism evidence="2 3">
    <name type="scientific">Portunus trituberculatus</name>
    <name type="common">Swimming crab</name>
    <name type="synonym">Neptunus trituberculatus</name>
    <dbReference type="NCBI Taxonomy" id="210409"/>
    <lineage>
        <taxon>Eukaryota</taxon>
        <taxon>Metazoa</taxon>
        <taxon>Ecdysozoa</taxon>
        <taxon>Arthropoda</taxon>
        <taxon>Crustacea</taxon>
        <taxon>Multicrustacea</taxon>
        <taxon>Malacostraca</taxon>
        <taxon>Eumalacostraca</taxon>
        <taxon>Eucarida</taxon>
        <taxon>Decapoda</taxon>
        <taxon>Pleocyemata</taxon>
        <taxon>Brachyura</taxon>
        <taxon>Eubrachyura</taxon>
        <taxon>Portunoidea</taxon>
        <taxon>Portunidae</taxon>
        <taxon>Portuninae</taxon>
        <taxon>Portunus</taxon>
    </lineage>
</organism>
<evidence type="ECO:0000313" key="2">
    <source>
        <dbReference type="EMBL" id="MPC68768.1"/>
    </source>
</evidence>
<feature type="compositionally biased region" description="Low complexity" evidence="1">
    <location>
        <begin position="108"/>
        <end position="126"/>
    </location>
</feature>
<sequence length="190" mass="19800">MDEMQNAINEGRCSGESGENDWLPSAPQLSSEKAPEEATTQSPRGDQTTALDAPEQESVAERILISRFMVTRTPVNSPADTKEAPLHSPPTAEGQEANCTQPTPTPTPITTTTTTTTTTSQSTTSTFCPPPVMEGKGTPAPPHVTPETTKVSTTTTTTTTSTTTTTASQATNTEEGEKTSGVAGTQTVGE</sequence>
<evidence type="ECO:0000256" key="1">
    <source>
        <dbReference type="SAM" id="MobiDB-lite"/>
    </source>
</evidence>
<comment type="caution">
    <text evidence="2">The sequence shown here is derived from an EMBL/GenBank/DDBJ whole genome shotgun (WGS) entry which is preliminary data.</text>
</comment>
<reference evidence="2 3" key="1">
    <citation type="submission" date="2019-05" db="EMBL/GenBank/DDBJ databases">
        <title>Another draft genome of Portunus trituberculatus and its Hox gene families provides insights of decapod evolution.</title>
        <authorList>
            <person name="Jeong J.-H."/>
            <person name="Song I."/>
            <person name="Kim S."/>
            <person name="Choi T."/>
            <person name="Kim D."/>
            <person name="Ryu S."/>
            <person name="Kim W."/>
        </authorList>
    </citation>
    <scope>NUCLEOTIDE SEQUENCE [LARGE SCALE GENOMIC DNA]</scope>
    <source>
        <tissue evidence="2">Muscle</tissue>
    </source>
</reference>
<gene>
    <name evidence="2" type="ORF">E2C01_062977</name>
</gene>